<keyword evidence="5 6" id="KW-0067">ATP-binding</keyword>
<feature type="compositionally biased region" description="Basic and acidic residues" evidence="7">
    <location>
        <begin position="582"/>
        <end position="595"/>
    </location>
</feature>
<feature type="domain" description="Protein kinase" evidence="8">
    <location>
        <begin position="190"/>
        <end position="453"/>
    </location>
</feature>
<evidence type="ECO:0000256" key="3">
    <source>
        <dbReference type="ARBA" id="ARBA00022741"/>
    </source>
</evidence>
<keyword evidence="1" id="KW-0723">Serine/threonine-protein kinase</keyword>
<evidence type="ECO:0000259" key="8">
    <source>
        <dbReference type="PROSITE" id="PS50011"/>
    </source>
</evidence>
<dbReference type="EMBL" id="CAUYUJ010014236">
    <property type="protein sequence ID" value="CAK0838615.1"/>
    <property type="molecule type" value="Genomic_DNA"/>
</dbReference>
<dbReference type="PROSITE" id="PS00108">
    <property type="entry name" value="PROTEIN_KINASE_ST"/>
    <property type="match status" value="1"/>
</dbReference>
<dbReference type="Gene3D" id="1.10.510.10">
    <property type="entry name" value="Transferase(Phosphotransferase) domain 1"/>
    <property type="match status" value="1"/>
</dbReference>
<dbReference type="PANTHER" id="PTHR43895:SF150">
    <property type="entry name" value="SERINE_THREONINE-PROTEIN KINASE STK11"/>
    <property type="match status" value="1"/>
</dbReference>
<feature type="compositionally biased region" description="Basic residues" evidence="7">
    <location>
        <begin position="484"/>
        <end position="501"/>
    </location>
</feature>
<feature type="binding site" evidence="6">
    <location>
        <position position="219"/>
    </location>
    <ligand>
        <name>ATP</name>
        <dbReference type="ChEBI" id="CHEBI:30616"/>
    </ligand>
</feature>
<dbReference type="PANTHER" id="PTHR43895">
    <property type="entry name" value="CALCIUM/CALMODULIN-DEPENDENT PROTEIN KINASE KINASE-RELATED"/>
    <property type="match status" value="1"/>
</dbReference>
<dbReference type="Proteomes" id="UP001189429">
    <property type="component" value="Unassembled WGS sequence"/>
</dbReference>
<comment type="caution">
    <text evidence="9">The sequence shown here is derived from an EMBL/GenBank/DDBJ whole genome shotgun (WGS) entry which is preliminary data.</text>
</comment>
<evidence type="ECO:0000256" key="7">
    <source>
        <dbReference type="SAM" id="MobiDB-lite"/>
    </source>
</evidence>
<keyword evidence="4" id="KW-0418">Kinase</keyword>
<gene>
    <name evidence="9" type="ORF">PCOR1329_LOCUS34524</name>
</gene>
<dbReference type="PROSITE" id="PS00107">
    <property type="entry name" value="PROTEIN_KINASE_ATP"/>
    <property type="match status" value="1"/>
</dbReference>
<evidence type="ECO:0000256" key="2">
    <source>
        <dbReference type="ARBA" id="ARBA00022679"/>
    </source>
</evidence>
<organism evidence="9 10">
    <name type="scientific">Prorocentrum cordatum</name>
    <dbReference type="NCBI Taxonomy" id="2364126"/>
    <lineage>
        <taxon>Eukaryota</taxon>
        <taxon>Sar</taxon>
        <taxon>Alveolata</taxon>
        <taxon>Dinophyceae</taxon>
        <taxon>Prorocentrales</taxon>
        <taxon>Prorocentraceae</taxon>
        <taxon>Prorocentrum</taxon>
    </lineage>
</organism>
<feature type="compositionally biased region" description="Polar residues" evidence="7">
    <location>
        <begin position="571"/>
        <end position="581"/>
    </location>
</feature>
<dbReference type="InterPro" id="IPR011009">
    <property type="entry name" value="Kinase-like_dom_sf"/>
</dbReference>
<evidence type="ECO:0000256" key="6">
    <source>
        <dbReference type="PROSITE-ProRule" id="PRU10141"/>
    </source>
</evidence>
<keyword evidence="2" id="KW-0808">Transferase</keyword>
<dbReference type="Pfam" id="PF00069">
    <property type="entry name" value="Pkinase"/>
    <property type="match status" value="1"/>
</dbReference>
<reference evidence="9" key="1">
    <citation type="submission" date="2023-10" db="EMBL/GenBank/DDBJ databases">
        <authorList>
            <person name="Chen Y."/>
            <person name="Shah S."/>
            <person name="Dougan E. K."/>
            <person name="Thang M."/>
            <person name="Chan C."/>
        </authorList>
    </citation>
    <scope>NUCLEOTIDE SEQUENCE [LARGE SCALE GENOMIC DNA]</scope>
</reference>
<proteinExistence type="predicted"/>
<keyword evidence="10" id="KW-1185">Reference proteome</keyword>
<evidence type="ECO:0000313" key="9">
    <source>
        <dbReference type="EMBL" id="CAK0838615.1"/>
    </source>
</evidence>
<protein>
    <recommendedName>
        <fullName evidence="8">Protein kinase domain-containing protein</fullName>
    </recommendedName>
</protein>
<dbReference type="SMART" id="SM00220">
    <property type="entry name" value="S_TKc"/>
    <property type="match status" value="1"/>
</dbReference>
<feature type="region of interest" description="Disordered" evidence="7">
    <location>
        <begin position="476"/>
        <end position="595"/>
    </location>
</feature>
<keyword evidence="3 6" id="KW-0547">Nucleotide-binding</keyword>
<dbReference type="PROSITE" id="PS50011">
    <property type="entry name" value="PROTEIN_KINASE_DOM"/>
    <property type="match status" value="1"/>
</dbReference>
<name>A0ABN9T1J5_9DINO</name>
<sequence>MAASPPAAPQDLFEEGTGLLPVILRTCPSAPPQTAGRRPCSARSLGLRTSSVINKLARVMPSSKARAPLLAHVSQEAESLTCYRDPSSSAAGHASGRDLEMVLRVPLSLALVAAVGDAAVSIALPSADTLDRLRGTGKARCDAFNALKHEPQRGGAEVWTLECQSPEAALLLLDRLQLAGCILQGLRRRYKLLDVIGEGSFGRVFRAEDMRTGSPVAIKVFLRRSSQDIMHPILEASILRSCCHSNILAFHGIYQVSETEILDLLGIDSPSTYAMVSEYIEGGPMLESLVHGKPATEDHARHLTKQLLSAVSLLQECSVVHRDIKPENILLTSAGDHLKLVDFGLAALETDSEAMRIQSGSPGYVAPEVITGVQTCKSDCFSIGAILFILLTGKSPFPGKDLRKVLLKNLRAQVDMNELMHVSQGARDVVVGLMHRDAQSRVSASEALHFPWFAQPSPTTAPPVVVPSAFLAEQGAPPLPSRGAHARAPRRRWHGSARRRSVTPPPEVLACAHGQGPPAREAGCESAPVSRRLRARTLLPEKGPPPAADSCDTPSTAATSAPGPPRGVDVGTSSWPMQRQQAGEERPTVKELSRFTERASEELLTFKERPSFSERTSDPNYDASALFIRKVPVSETTQLERPERPVLRRGLAQIKVPNRLAPGRVRRPVGLNQHKHLVAPGIDNDGRTQIRLPSGPRPSSLHQHRHLRMPVFENEDGRAP</sequence>
<evidence type="ECO:0000313" key="10">
    <source>
        <dbReference type="Proteomes" id="UP001189429"/>
    </source>
</evidence>
<evidence type="ECO:0000256" key="4">
    <source>
        <dbReference type="ARBA" id="ARBA00022777"/>
    </source>
</evidence>
<evidence type="ECO:0000256" key="1">
    <source>
        <dbReference type="ARBA" id="ARBA00022527"/>
    </source>
</evidence>
<dbReference type="InterPro" id="IPR017441">
    <property type="entry name" value="Protein_kinase_ATP_BS"/>
</dbReference>
<feature type="compositionally biased region" description="Low complexity" evidence="7">
    <location>
        <begin position="548"/>
        <end position="561"/>
    </location>
</feature>
<accession>A0ABN9T1J5</accession>
<dbReference type="InterPro" id="IPR008271">
    <property type="entry name" value="Ser/Thr_kinase_AS"/>
</dbReference>
<dbReference type="SUPFAM" id="SSF56112">
    <property type="entry name" value="Protein kinase-like (PK-like)"/>
    <property type="match status" value="1"/>
</dbReference>
<feature type="region of interest" description="Disordered" evidence="7">
    <location>
        <begin position="677"/>
        <end position="720"/>
    </location>
</feature>
<evidence type="ECO:0000256" key="5">
    <source>
        <dbReference type="ARBA" id="ARBA00022840"/>
    </source>
</evidence>
<dbReference type="InterPro" id="IPR000719">
    <property type="entry name" value="Prot_kinase_dom"/>
</dbReference>